<accession>A0A6S7IF71</accession>
<evidence type="ECO:0000313" key="1">
    <source>
        <dbReference type="EMBL" id="CAB4014870.1"/>
    </source>
</evidence>
<organism evidence="1 2">
    <name type="scientific">Paramuricea clavata</name>
    <name type="common">Red gorgonian</name>
    <name type="synonym">Violescent sea-whip</name>
    <dbReference type="NCBI Taxonomy" id="317549"/>
    <lineage>
        <taxon>Eukaryota</taxon>
        <taxon>Metazoa</taxon>
        <taxon>Cnidaria</taxon>
        <taxon>Anthozoa</taxon>
        <taxon>Octocorallia</taxon>
        <taxon>Malacalcyonacea</taxon>
        <taxon>Plexauridae</taxon>
        <taxon>Paramuricea</taxon>
    </lineage>
</organism>
<dbReference type="AlphaFoldDB" id="A0A6S7IF71"/>
<dbReference type="EMBL" id="CACRXK020008482">
    <property type="protein sequence ID" value="CAB4014870.1"/>
    <property type="molecule type" value="Genomic_DNA"/>
</dbReference>
<gene>
    <name evidence="1" type="ORF">PACLA_8A063776</name>
</gene>
<proteinExistence type="predicted"/>
<name>A0A6S7IF71_PARCT</name>
<dbReference type="Proteomes" id="UP001152795">
    <property type="component" value="Unassembled WGS sequence"/>
</dbReference>
<comment type="caution">
    <text evidence="1">The sequence shown here is derived from an EMBL/GenBank/DDBJ whole genome shotgun (WGS) entry which is preliminary data.</text>
</comment>
<keyword evidence="2" id="KW-1185">Reference proteome</keyword>
<sequence length="249" mass="28553">MFGIVPHFIAPGVDFCSVKGHHYIVRSDAGIYIKTDSLSKESDVKVFNLHYSCKGGDHYLANNGYFYIVKGNNYRRVTNMNTDSDSVVYSLHPNCQGGDHYLSMCGKFYIIYKDRGIYRRTTNMNKDDDAVEYPLHPNCKDGLYYWGLEKYAYTIKPLGDWDPQYHKTSNMNHDWDSHDQSFNNDVVNFLPGAPGQAVIKDGNSIGEYKLAKCSEKMENASKDTGIDCTLFMNFSFFVLMVVYLSRNYE</sequence>
<evidence type="ECO:0000313" key="2">
    <source>
        <dbReference type="Proteomes" id="UP001152795"/>
    </source>
</evidence>
<protein>
    <submittedName>
        <fullName evidence="1">Uncharacterized protein</fullName>
    </submittedName>
</protein>
<reference evidence="1" key="1">
    <citation type="submission" date="2020-04" db="EMBL/GenBank/DDBJ databases">
        <authorList>
            <person name="Alioto T."/>
            <person name="Alioto T."/>
            <person name="Gomez Garrido J."/>
        </authorList>
    </citation>
    <scope>NUCLEOTIDE SEQUENCE</scope>
    <source>
        <strain evidence="1">A484AB</strain>
    </source>
</reference>
<dbReference type="OrthoDB" id="9409434at2759"/>